<dbReference type="InterPro" id="IPR016024">
    <property type="entry name" value="ARM-type_fold"/>
</dbReference>
<evidence type="ECO:0000256" key="2">
    <source>
        <dbReference type="SAM" id="MobiDB-lite"/>
    </source>
</evidence>
<reference evidence="4" key="1">
    <citation type="journal article" date="2022" name="bioRxiv">
        <title>Sequencing and chromosome-scale assembly of the giantPleurodeles waltlgenome.</title>
        <authorList>
            <person name="Brown T."/>
            <person name="Elewa A."/>
            <person name="Iarovenko S."/>
            <person name="Subramanian E."/>
            <person name="Araus A.J."/>
            <person name="Petzold A."/>
            <person name="Susuki M."/>
            <person name="Suzuki K.-i.T."/>
            <person name="Hayashi T."/>
            <person name="Toyoda A."/>
            <person name="Oliveira C."/>
            <person name="Osipova E."/>
            <person name="Leigh N.D."/>
            <person name="Simon A."/>
            <person name="Yun M.H."/>
        </authorList>
    </citation>
    <scope>NUCLEOTIDE SEQUENCE</scope>
    <source>
        <strain evidence="4">20211129_DDA</strain>
        <tissue evidence="4">Liver</tissue>
    </source>
</reference>
<dbReference type="Gene3D" id="1.10.510.10">
    <property type="entry name" value="Transferase(Phosphotransferase) domain 1"/>
    <property type="match status" value="1"/>
</dbReference>
<dbReference type="GO" id="GO:0004672">
    <property type="term" value="F:protein kinase activity"/>
    <property type="evidence" value="ECO:0007669"/>
    <property type="project" value="InterPro"/>
</dbReference>
<dbReference type="EMBL" id="JANPWB010000007">
    <property type="protein sequence ID" value="KAJ1174560.1"/>
    <property type="molecule type" value="Genomic_DNA"/>
</dbReference>
<keyword evidence="5" id="KW-1185">Reference proteome</keyword>
<comment type="caution">
    <text evidence="4">The sequence shown here is derived from an EMBL/GenBank/DDBJ whole genome shotgun (WGS) entry which is preliminary data.</text>
</comment>
<evidence type="ECO:0000313" key="5">
    <source>
        <dbReference type="Proteomes" id="UP001066276"/>
    </source>
</evidence>
<evidence type="ECO:0000313" key="4">
    <source>
        <dbReference type="EMBL" id="KAJ1174560.1"/>
    </source>
</evidence>
<evidence type="ECO:0000256" key="1">
    <source>
        <dbReference type="ARBA" id="ARBA00038349"/>
    </source>
</evidence>
<gene>
    <name evidence="4" type="ORF">NDU88_006381</name>
</gene>
<dbReference type="SUPFAM" id="SSF56112">
    <property type="entry name" value="Protein kinase-like (PK-like)"/>
    <property type="match status" value="1"/>
</dbReference>
<dbReference type="SUPFAM" id="SSF48371">
    <property type="entry name" value="ARM repeat"/>
    <property type="match status" value="1"/>
</dbReference>
<feature type="domain" description="Protein kinase" evidence="3">
    <location>
        <begin position="1"/>
        <end position="187"/>
    </location>
</feature>
<accession>A0AAV7TDS1</accession>
<sequence length="705" mass="79086">MGAQKGAREVQRALAAHLKTLRHPCLLRFLSCIVEEDGIHLVTERVQPLEMVLDSLSSDEFCAGIYDILQAIVFLHDTGNSAHNNICLSSIFVSEDGHWKLGGMELVSKLNEAAPEFAEFGILPEAHGHARDAYAFGKMVECLLTHVTHKATTDLVSQFRCTLNSTLLNPDPACRPPLSSLLSNEFFRNDFLEVVNFLKHLTVKTEEEKNDFFKFLLDRVSGLPEELIISRLVPLLLNQLVFAEPVAIKSFLPYLLRPKKESSGKRHSDCLLSPDIYKARVIPLLLKLFKVHEEHVRMVLLTHIDAYGSLFTKEELKNEILPQVLLGLRDINNSMVAMTLHSLAVLVSLLGPEVVIGGDRTKIFKSTTPSFAKAPDTTPEDSPVHMNHIMQINQPMKHYFGNAFSKTTILNSELLNSKGSHKYSLQEEDEILIASNKEGDFHPALTLSVNGNSSSPQMILNQHDIMSNYVKPAEEWPDWSEGDDVRSEGMIRLQMRPGEDYSNIEAQPLKKTEEEPWVEFESSSQDYRRALGTVSVKQPLSAKSDPVEERNAIKIHSSIDNNKVNSKGDCSNVQDHSNQDEENLINLKISQEKPFEKKVSSMIGLGEEFTIQVKRKSRDPELDWFADMVPEIKPSSTSLILQNTELELTTVDSLEVVSDTNSQQKEGNVQSLAFSSKFAADEIAETEAEGWGGADLNWDDDENLW</sequence>
<dbReference type="Gene3D" id="1.25.10.10">
    <property type="entry name" value="Leucine-rich Repeat Variant"/>
    <property type="match status" value="1"/>
</dbReference>
<protein>
    <recommendedName>
        <fullName evidence="3">Protein kinase domain-containing protein</fullName>
    </recommendedName>
</protein>
<evidence type="ECO:0000259" key="3">
    <source>
        <dbReference type="PROSITE" id="PS50011"/>
    </source>
</evidence>
<dbReference type="InterPro" id="IPR011989">
    <property type="entry name" value="ARM-like"/>
</dbReference>
<dbReference type="Proteomes" id="UP001066276">
    <property type="component" value="Chromosome 4_1"/>
</dbReference>
<feature type="compositionally biased region" description="Polar residues" evidence="2">
    <location>
        <begin position="559"/>
        <end position="576"/>
    </location>
</feature>
<organism evidence="4 5">
    <name type="scientific">Pleurodeles waltl</name>
    <name type="common">Iberian ribbed newt</name>
    <dbReference type="NCBI Taxonomy" id="8319"/>
    <lineage>
        <taxon>Eukaryota</taxon>
        <taxon>Metazoa</taxon>
        <taxon>Chordata</taxon>
        <taxon>Craniata</taxon>
        <taxon>Vertebrata</taxon>
        <taxon>Euteleostomi</taxon>
        <taxon>Amphibia</taxon>
        <taxon>Batrachia</taxon>
        <taxon>Caudata</taxon>
        <taxon>Salamandroidea</taxon>
        <taxon>Salamandridae</taxon>
        <taxon>Pleurodelinae</taxon>
        <taxon>Pleurodeles</taxon>
    </lineage>
</organism>
<dbReference type="PROSITE" id="PS50011">
    <property type="entry name" value="PROTEIN_KINASE_DOM"/>
    <property type="match status" value="1"/>
</dbReference>
<proteinExistence type="inferred from homology"/>
<dbReference type="InterPro" id="IPR000719">
    <property type="entry name" value="Prot_kinase_dom"/>
</dbReference>
<dbReference type="AlphaFoldDB" id="A0AAV7TDS1"/>
<dbReference type="PANTHER" id="PTHR12984">
    <property type="entry name" value="SCY1-RELATED S/T PROTEIN KINASE-LIKE"/>
    <property type="match status" value="1"/>
</dbReference>
<comment type="similarity">
    <text evidence="1">Belongs to the protein kinase superfamily.</text>
</comment>
<dbReference type="InterPro" id="IPR051177">
    <property type="entry name" value="CIK-Related_Protein"/>
</dbReference>
<dbReference type="PANTHER" id="PTHR12984:SF15">
    <property type="entry name" value="PROTEIN-ASSOCIATING WITH THE CARBOXYL-TERMINAL DOMAIN OF EZRIN"/>
    <property type="match status" value="1"/>
</dbReference>
<feature type="region of interest" description="Disordered" evidence="2">
    <location>
        <begin position="559"/>
        <end position="579"/>
    </location>
</feature>
<dbReference type="InterPro" id="IPR011009">
    <property type="entry name" value="Kinase-like_dom_sf"/>
</dbReference>
<dbReference type="GO" id="GO:0005524">
    <property type="term" value="F:ATP binding"/>
    <property type="evidence" value="ECO:0007669"/>
    <property type="project" value="InterPro"/>
</dbReference>
<name>A0AAV7TDS1_PLEWA</name>